<keyword evidence="2" id="KW-0238">DNA-binding</keyword>
<dbReference type="PROSITE" id="PS00622">
    <property type="entry name" value="HTH_LUXR_1"/>
    <property type="match status" value="1"/>
</dbReference>
<evidence type="ECO:0000256" key="1">
    <source>
        <dbReference type="ARBA" id="ARBA00023015"/>
    </source>
</evidence>
<dbReference type="PRINTS" id="PR00038">
    <property type="entry name" value="HTHLUXR"/>
</dbReference>
<evidence type="ECO:0000256" key="2">
    <source>
        <dbReference type="ARBA" id="ARBA00023125"/>
    </source>
</evidence>
<evidence type="ECO:0000256" key="4">
    <source>
        <dbReference type="SAM" id="MobiDB-lite"/>
    </source>
</evidence>
<dbReference type="PANTHER" id="PTHR44688:SF16">
    <property type="entry name" value="DNA-BINDING TRANSCRIPTIONAL ACTIVATOR DEVR_DOSR"/>
    <property type="match status" value="1"/>
</dbReference>
<dbReference type="Pfam" id="PF00196">
    <property type="entry name" value="GerE"/>
    <property type="match status" value="1"/>
</dbReference>
<name>A0A6L6XY84_9ACTN</name>
<dbReference type="AlphaFoldDB" id="A0A6L6XY84"/>
<evidence type="ECO:0000313" key="7">
    <source>
        <dbReference type="Proteomes" id="UP000473525"/>
    </source>
</evidence>
<accession>A0A6L6XY84</accession>
<dbReference type="SMART" id="SM00421">
    <property type="entry name" value="HTH_LUXR"/>
    <property type="match status" value="1"/>
</dbReference>
<dbReference type="GO" id="GO:0006355">
    <property type="term" value="P:regulation of DNA-templated transcription"/>
    <property type="evidence" value="ECO:0007669"/>
    <property type="project" value="InterPro"/>
</dbReference>
<evidence type="ECO:0000259" key="5">
    <source>
        <dbReference type="PROSITE" id="PS50043"/>
    </source>
</evidence>
<gene>
    <name evidence="6" type="ORF">GON03_23090</name>
</gene>
<evidence type="ECO:0000256" key="3">
    <source>
        <dbReference type="ARBA" id="ARBA00023163"/>
    </source>
</evidence>
<dbReference type="Proteomes" id="UP000473525">
    <property type="component" value="Unassembled WGS sequence"/>
</dbReference>
<dbReference type="PROSITE" id="PS50043">
    <property type="entry name" value="HTH_LUXR_2"/>
    <property type="match status" value="1"/>
</dbReference>
<evidence type="ECO:0000313" key="6">
    <source>
        <dbReference type="EMBL" id="MVQ52078.1"/>
    </source>
</evidence>
<dbReference type="PANTHER" id="PTHR44688">
    <property type="entry name" value="DNA-BINDING TRANSCRIPTIONAL ACTIVATOR DEVR_DOSR"/>
    <property type="match status" value="1"/>
</dbReference>
<protein>
    <recommendedName>
        <fullName evidence="5">HTH luxR-type domain-containing protein</fullName>
    </recommendedName>
</protein>
<dbReference type="Pfam" id="PF14417">
    <property type="entry name" value="MEDS"/>
    <property type="match status" value="1"/>
</dbReference>
<dbReference type="InterPro" id="IPR000792">
    <property type="entry name" value="Tscrpt_reg_LuxR_C"/>
</dbReference>
<dbReference type="InterPro" id="IPR016032">
    <property type="entry name" value="Sig_transdc_resp-reg_C-effctor"/>
</dbReference>
<reference evidence="6 7" key="1">
    <citation type="submission" date="2019-12" db="EMBL/GenBank/DDBJ databases">
        <authorList>
            <person name="Huq M.A."/>
        </authorList>
    </citation>
    <scope>NUCLEOTIDE SEQUENCE [LARGE SCALE GENOMIC DNA]</scope>
    <source>
        <strain evidence="6 7">MAH-18</strain>
    </source>
</reference>
<organism evidence="6 7">
    <name type="scientific">Nocardioides agri</name>
    <dbReference type="NCBI Taxonomy" id="2682843"/>
    <lineage>
        <taxon>Bacteria</taxon>
        <taxon>Bacillati</taxon>
        <taxon>Actinomycetota</taxon>
        <taxon>Actinomycetes</taxon>
        <taxon>Propionibacteriales</taxon>
        <taxon>Nocardioidaceae</taxon>
        <taxon>Nocardioides</taxon>
    </lineage>
</organism>
<dbReference type="InterPro" id="IPR036388">
    <property type="entry name" value="WH-like_DNA-bd_sf"/>
</dbReference>
<keyword evidence="1" id="KW-0805">Transcription regulation</keyword>
<comment type="caution">
    <text evidence="6">The sequence shown here is derived from an EMBL/GenBank/DDBJ whole genome shotgun (WGS) entry which is preliminary data.</text>
</comment>
<keyword evidence="7" id="KW-1185">Reference proteome</keyword>
<keyword evidence="3" id="KW-0804">Transcription</keyword>
<dbReference type="EMBL" id="WSEK01000005">
    <property type="protein sequence ID" value="MVQ52078.1"/>
    <property type="molecule type" value="Genomic_DNA"/>
</dbReference>
<dbReference type="Gene3D" id="1.10.10.10">
    <property type="entry name" value="Winged helix-like DNA-binding domain superfamily/Winged helix DNA-binding domain"/>
    <property type="match status" value="1"/>
</dbReference>
<feature type="region of interest" description="Disordered" evidence="4">
    <location>
        <begin position="1"/>
        <end position="29"/>
    </location>
</feature>
<dbReference type="SUPFAM" id="SSF46894">
    <property type="entry name" value="C-terminal effector domain of the bipartite response regulators"/>
    <property type="match status" value="1"/>
</dbReference>
<proteinExistence type="predicted"/>
<dbReference type="CDD" id="cd06170">
    <property type="entry name" value="LuxR_C_like"/>
    <property type="match status" value="1"/>
</dbReference>
<feature type="domain" description="HTH luxR-type" evidence="5">
    <location>
        <begin position="255"/>
        <end position="320"/>
    </location>
</feature>
<dbReference type="GO" id="GO:0003677">
    <property type="term" value="F:DNA binding"/>
    <property type="evidence" value="ECO:0007669"/>
    <property type="project" value="UniProtKB-KW"/>
</dbReference>
<sequence length="324" mass="35823">MAGPAHEPAATRLPTSKARSGDREVSDAVNGVPMNGLSLGIPGVGVVSPGTHFCALYSGPAERDRLLFSFLEEGLRHGDKCLCMIDAMEPALVRDLAVGQPGPEYSRRSAQLDVERASDVYLRSGQFNVEDMLSYITQSVDAAIEDDFDLLRAAGEMSWVLPKPHGWADLCQYESALNDGIEEMPAILMCLYDLQKFGPDMLVEVLRTHPKVLLDRTVIDNPQYVHPTELPTAPGDPATTRYPLVKVRTDAEEGTDHRWALLTDAELRVVSCLARGMANRTIADELHLSRHTVDAHLKHVYLKLDIHSRVELTLLAVQHRFPID</sequence>
<dbReference type="InterPro" id="IPR025847">
    <property type="entry name" value="MEDS_domain"/>
</dbReference>